<evidence type="ECO:0000313" key="2">
    <source>
        <dbReference type="Proteomes" id="UP000327157"/>
    </source>
</evidence>
<name>A0A5N5FWK9_9ROSA</name>
<gene>
    <name evidence="1" type="ORF">D8674_005249</name>
</gene>
<proteinExistence type="predicted"/>
<dbReference type="EMBL" id="SMOL01000559">
    <property type="protein sequence ID" value="KAB2605532.1"/>
    <property type="molecule type" value="Genomic_DNA"/>
</dbReference>
<comment type="caution">
    <text evidence="1">The sequence shown here is derived from an EMBL/GenBank/DDBJ whole genome shotgun (WGS) entry which is preliminary data.</text>
</comment>
<dbReference type="Proteomes" id="UP000327157">
    <property type="component" value="Chromosome 11"/>
</dbReference>
<evidence type="ECO:0000313" key="1">
    <source>
        <dbReference type="EMBL" id="KAB2605532.1"/>
    </source>
</evidence>
<reference evidence="1 2" key="3">
    <citation type="submission" date="2019-11" db="EMBL/GenBank/DDBJ databases">
        <title>A de novo genome assembly of a pear dwarfing rootstock.</title>
        <authorList>
            <person name="Wang F."/>
            <person name="Wang J."/>
            <person name="Li S."/>
            <person name="Zhang Y."/>
            <person name="Fang M."/>
            <person name="Ma L."/>
            <person name="Zhao Y."/>
            <person name="Jiang S."/>
        </authorList>
    </citation>
    <scope>NUCLEOTIDE SEQUENCE [LARGE SCALE GENOMIC DNA]</scope>
    <source>
        <strain evidence="1">S2</strain>
        <tissue evidence="1">Leaf</tissue>
    </source>
</reference>
<sequence>MPSSRGKKIGGSNYPLHEATINVRQLATQCSDEVTVLQQGGENHHVQQCLVSQVNVANGSMPRCPTSVLQEAVMCLEDLVQLMMVSYIPVGGPIFCIRPLED</sequence>
<dbReference type="AlphaFoldDB" id="A0A5N5FWK9"/>
<reference evidence="2" key="2">
    <citation type="submission" date="2019-10" db="EMBL/GenBank/DDBJ databases">
        <title>A de novo genome assembly of a pear dwarfing rootstock.</title>
        <authorList>
            <person name="Wang F."/>
            <person name="Wang J."/>
            <person name="Li S."/>
            <person name="Zhang Y."/>
            <person name="Fang M."/>
            <person name="Ma L."/>
            <person name="Zhao Y."/>
            <person name="Jiang S."/>
        </authorList>
    </citation>
    <scope>NUCLEOTIDE SEQUENCE [LARGE SCALE GENOMIC DNA]</scope>
</reference>
<reference evidence="1 2" key="1">
    <citation type="submission" date="2019-09" db="EMBL/GenBank/DDBJ databases">
        <authorList>
            <person name="Ou C."/>
        </authorList>
    </citation>
    <scope>NUCLEOTIDE SEQUENCE [LARGE SCALE GENOMIC DNA]</scope>
    <source>
        <strain evidence="1">S2</strain>
        <tissue evidence="1">Leaf</tissue>
    </source>
</reference>
<organism evidence="1 2">
    <name type="scientific">Pyrus ussuriensis x Pyrus communis</name>
    <dbReference type="NCBI Taxonomy" id="2448454"/>
    <lineage>
        <taxon>Eukaryota</taxon>
        <taxon>Viridiplantae</taxon>
        <taxon>Streptophyta</taxon>
        <taxon>Embryophyta</taxon>
        <taxon>Tracheophyta</taxon>
        <taxon>Spermatophyta</taxon>
        <taxon>Magnoliopsida</taxon>
        <taxon>eudicotyledons</taxon>
        <taxon>Gunneridae</taxon>
        <taxon>Pentapetalae</taxon>
        <taxon>rosids</taxon>
        <taxon>fabids</taxon>
        <taxon>Rosales</taxon>
        <taxon>Rosaceae</taxon>
        <taxon>Amygdaloideae</taxon>
        <taxon>Maleae</taxon>
        <taxon>Pyrus</taxon>
    </lineage>
</organism>
<protein>
    <submittedName>
        <fullName evidence="1">Uncharacterized protein</fullName>
    </submittedName>
</protein>
<keyword evidence="2" id="KW-1185">Reference proteome</keyword>
<accession>A0A5N5FWK9</accession>